<keyword evidence="9" id="KW-0479">Metal-binding</keyword>
<keyword evidence="8" id="KW-0129">CBS domain</keyword>
<dbReference type="PROSITE" id="PS51371">
    <property type="entry name" value="CBS"/>
    <property type="match status" value="1"/>
</dbReference>
<evidence type="ECO:0000256" key="2">
    <source>
        <dbReference type="ARBA" id="ARBA00009749"/>
    </source>
</evidence>
<dbReference type="Gene3D" id="3.10.580.10">
    <property type="entry name" value="CBS-domain"/>
    <property type="match status" value="1"/>
</dbReference>
<dbReference type="InterPro" id="IPR006668">
    <property type="entry name" value="Mg_transptr_MgtE_intracell_dom"/>
</dbReference>
<dbReference type="Pfam" id="PF03448">
    <property type="entry name" value="MgtE_N"/>
    <property type="match status" value="1"/>
</dbReference>
<keyword evidence="3 9" id="KW-0813">Transport</keyword>
<evidence type="ECO:0000313" key="12">
    <source>
        <dbReference type="EMBL" id="CDO61472.1"/>
    </source>
</evidence>
<evidence type="ECO:0000256" key="7">
    <source>
        <dbReference type="ARBA" id="ARBA00023136"/>
    </source>
</evidence>
<evidence type="ECO:0000256" key="6">
    <source>
        <dbReference type="ARBA" id="ARBA00022989"/>
    </source>
</evidence>
<dbReference type="EMBL" id="HG966617">
    <property type="protein sequence ID" value="CDO61472.1"/>
    <property type="molecule type" value="Genomic_DNA"/>
</dbReference>
<protein>
    <recommendedName>
        <fullName evidence="9">Magnesium transporter MgtE</fullName>
    </recommendedName>
</protein>
<evidence type="ECO:0000313" key="13">
    <source>
        <dbReference type="Proteomes" id="UP000032160"/>
    </source>
</evidence>
<dbReference type="RefSeq" id="WP_244442880.1">
    <property type="nucleotide sequence ID" value="NZ_HG966617.1"/>
</dbReference>
<dbReference type="InterPro" id="IPR038076">
    <property type="entry name" value="MgtE_N_sf"/>
</dbReference>
<evidence type="ECO:0000256" key="1">
    <source>
        <dbReference type="ARBA" id="ARBA00004141"/>
    </source>
</evidence>
<comment type="subcellular location">
    <subcellularLocation>
        <location evidence="9">Cell membrane</location>
        <topology evidence="9">Multi-pass membrane protein</topology>
    </subcellularLocation>
    <subcellularLocation>
        <location evidence="1">Membrane</location>
        <topology evidence="1">Multi-pass membrane protein</topology>
    </subcellularLocation>
</comment>
<dbReference type="HOGENOM" id="CLU_037408_1_0_5"/>
<evidence type="ECO:0000256" key="10">
    <source>
        <dbReference type="SAM" id="MobiDB-lite"/>
    </source>
</evidence>
<dbReference type="KEGG" id="pect:BN1012_Phect3260"/>
<dbReference type="InterPro" id="IPR036739">
    <property type="entry name" value="SLC41_membr_dom_sf"/>
</dbReference>
<evidence type="ECO:0000256" key="9">
    <source>
        <dbReference type="RuleBase" id="RU362011"/>
    </source>
</evidence>
<dbReference type="InterPro" id="IPR046342">
    <property type="entry name" value="CBS_dom_sf"/>
</dbReference>
<comment type="function">
    <text evidence="9">Acts as a magnesium transporter.</text>
</comment>
<feature type="transmembrane region" description="Helical" evidence="9">
    <location>
        <begin position="337"/>
        <end position="360"/>
    </location>
</feature>
<dbReference type="GO" id="GO:0046872">
    <property type="term" value="F:metal ion binding"/>
    <property type="evidence" value="ECO:0007669"/>
    <property type="project" value="UniProtKB-KW"/>
</dbReference>
<dbReference type="STRING" id="1458461.BN1012_Phect3260"/>
<dbReference type="SUPFAM" id="SSF158791">
    <property type="entry name" value="MgtE N-terminal domain-like"/>
    <property type="match status" value="1"/>
</dbReference>
<evidence type="ECO:0000256" key="5">
    <source>
        <dbReference type="ARBA" id="ARBA00022842"/>
    </source>
</evidence>
<keyword evidence="13" id="KW-1185">Reference proteome</keyword>
<dbReference type="Gene3D" id="1.10.357.20">
    <property type="entry name" value="SLC41 divalent cation transporters, integral membrane domain"/>
    <property type="match status" value="1"/>
</dbReference>
<feature type="domain" description="CBS" evidence="11">
    <location>
        <begin position="226"/>
        <end position="284"/>
    </location>
</feature>
<dbReference type="GO" id="GO:0005886">
    <property type="term" value="C:plasma membrane"/>
    <property type="evidence" value="ECO:0007669"/>
    <property type="project" value="UniProtKB-SubCell"/>
</dbReference>
<dbReference type="Pfam" id="PF01769">
    <property type="entry name" value="MgtE"/>
    <property type="match status" value="1"/>
</dbReference>
<evidence type="ECO:0000259" key="11">
    <source>
        <dbReference type="PROSITE" id="PS51371"/>
    </source>
</evidence>
<dbReference type="SMART" id="SM00924">
    <property type="entry name" value="MgtE_N"/>
    <property type="match status" value="1"/>
</dbReference>
<evidence type="ECO:0000256" key="3">
    <source>
        <dbReference type="ARBA" id="ARBA00022448"/>
    </source>
</evidence>
<name>X5MFA6_9HYPH</name>
<feature type="transmembrane region" description="Helical" evidence="9">
    <location>
        <begin position="310"/>
        <end position="331"/>
    </location>
</feature>
<dbReference type="CDD" id="cd04606">
    <property type="entry name" value="CBS_pair_Mg_transporter"/>
    <property type="match status" value="1"/>
</dbReference>
<dbReference type="SUPFAM" id="SSF161093">
    <property type="entry name" value="MgtE membrane domain-like"/>
    <property type="match status" value="1"/>
</dbReference>
<feature type="transmembrane region" description="Helical" evidence="9">
    <location>
        <begin position="446"/>
        <end position="469"/>
    </location>
</feature>
<dbReference type="Gene3D" id="1.25.60.10">
    <property type="entry name" value="MgtE N-terminal domain-like"/>
    <property type="match status" value="1"/>
</dbReference>
<dbReference type="AlphaFoldDB" id="X5MFA6"/>
<dbReference type="PATRIC" id="fig|1458461.3.peg.3266"/>
<comment type="subunit">
    <text evidence="9">Homodimer.</text>
</comment>
<dbReference type="SMART" id="SM00116">
    <property type="entry name" value="CBS"/>
    <property type="match status" value="1"/>
</dbReference>
<dbReference type="InterPro" id="IPR006669">
    <property type="entry name" value="MgtE_transporter"/>
</dbReference>
<evidence type="ECO:0000256" key="4">
    <source>
        <dbReference type="ARBA" id="ARBA00022692"/>
    </source>
</evidence>
<keyword evidence="5 9" id="KW-0460">Magnesium</keyword>
<dbReference type="SUPFAM" id="SSF54631">
    <property type="entry name" value="CBS-domain pair"/>
    <property type="match status" value="1"/>
</dbReference>
<reference evidence="12 13" key="1">
    <citation type="journal article" date="2014" name="Front. Genet.">
        <title>Genome and metabolic network of "Candidatus Phaeomarinobacter ectocarpi" Ec32, a new candidate genus of Alphaproteobacteria frequently associated with brown algae.</title>
        <authorList>
            <person name="Dittami S.M."/>
            <person name="Barbeyron T."/>
            <person name="Boyen C."/>
            <person name="Cambefort J."/>
            <person name="Collet G."/>
            <person name="Delage L."/>
            <person name="Gobet A."/>
            <person name="Groisillier A."/>
            <person name="Leblanc C."/>
            <person name="Michel G."/>
            <person name="Scornet D."/>
            <person name="Siegel A."/>
            <person name="Tapia J.E."/>
            <person name="Tonon T."/>
        </authorList>
    </citation>
    <scope>NUCLEOTIDE SEQUENCE [LARGE SCALE GENOMIC DNA]</scope>
    <source>
        <strain evidence="12 13">Ec32</strain>
    </source>
</reference>
<keyword evidence="9" id="KW-1003">Cell membrane</keyword>
<keyword evidence="4 9" id="KW-0812">Transmembrane</keyword>
<dbReference type="PANTHER" id="PTHR43773:SF1">
    <property type="entry name" value="MAGNESIUM TRANSPORTER MGTE"/>
    <property type="match status" value="1"/>
</dbReference>
<sequence length="470" mass="50965">MEKALNDTAPDLNRASDPDPIADDEIGLSPDFVRKVVDRIDAGDAPSVRAAAVDLHPSDVAELIELLRPDERRTLVAILGPDLDIAALSELDEGLRDEVMDYIGPGRVAEALADLDTDDAVYLLEDMEESAQQALLSRMPDEDRAQIERSLEYEEDSAGRLMQRDIVVVPPHWNVGQAIDHLREADDLPETFFEIFVVDEMYHAIGTVPLSRVMRTKRPVPIQSIMDVEQTLIPADMDQEEVAHQFEKYNLVSAAVVDEDDRLVGMVTVDDVVEVIQEEAGEDLRRLAGVGDEALTDTVIKTARSRFPWLFANLFTAAIAAVVISAFGVSIEKMVTLAILMPVVAALAGNAGTQTMTVTVRAMATRDLVDFNVGRVISREVLVAFINGFIFAVLMGLGVGVIFGDWELSGVIAVSMVITLGFAGLSGILIPLALDRAGADPAISSSVFLIALTDAVSFLAFLGLATWLLL</sequence>
<dbReference type="GO" id="GO:0015095">
    <property type="term" value="F:magnesium ion transmembrane transporter activity"/>
    <property type="evidence" value="ECO:0007669"/>
    <property type="project" value="UniProtKB-UniRule"/>
</dbReference>
<gene>
    <name evidence="12" type="ORF">BN1012_Phect3260</name>
</gene>
<comment type="similarity">
    <text evidence="2 9">Belongs to the SLC41A transporter family.</text>
</comment>
<dbReference type="NCBIfam" id="TIGR00400">
    <property type="entry name" value="mgtE"/>
    <property type="match status" value="1"/>
</dbReference>
<accession>X5MFA6</accession>
<organism evidence="12 13">
    <name type="scientific">Candidatus Phaeomarinibacter ectocarpi</name>
    <dbReference type="NCBI Taxonomy" id="1458461"/>
    <lineage>
        <taxon>Bacteria</taxon>
        <taxon>Pseudomonadati</taxon>
        <taxon>Pseudomonadota</taxon>
        <taxon>Alphaproteobacteria</taxon>
        <taxon>Hyphomicrobiales</taxon>
        <taxon>Parvibaculaceae</taxon>
        <taxon>Candidatus Phaeomarinibacter</taxon>
    </lineage>
</organism>
<dbReference type="InterPro" id="IPR006667">
    <property type="entry name" value="SLC41_membr_dom"/>
</dbReference>
<feature type="region of interest" description="Disordered" evidence="10">
    <location>
        <begin position="1"/>
        <end position="25"/>
    </location>
</feature>
<dbReference type="Proteomes" id="UP000032160">
    <property type="component" value="Chromosome I"/>
</dbReference>
<proteinExistence type="inferred from homology"/>
<keyword evidence="7 9" id="KW-0472">Membrane</keyword>
<dbReference type="PANTHER" id="PTHR43773">
    <property type="entry name" value="MAGNESIUM TRANSPORTER MGTE"/>
    <property type="match status" value="1"/>
</dbReference>
<dbReference type="Pfam" id="PF00571">
    <property type="entry name" value="CBS"/>
    <property type="match status" value="2"/>
</dbReference>
<feature type="transmembrane region" description="Helical" evidence="9">
    <location>
        <begin position="410"/>
        <end position="434"/>
    </location>
</feature>
<evidence type="ECO:0000256" key="8">
    <source>
        <dbReference type="PROSITE-ProRule" id="PRU00703"/>
    </source>
</evidence>
<dbReference type="InterPro" id="IPR000644">
    <property type="entry name" value="CBS_dom"/>
</dbReference>
<keyword evidence="6 9" id="KW-1133">Transmembrane helix</keyword>
<feature type="transmembrane region" description="Helical" evidence="9">
    <location>
        <begin position="381"/>
        <end position="404"/>
    </location>
</feature>